<dbReference type="InterPro" id="IPR016112">
    <property type="entry name" value="VP_dsDNA_II"/>
</dbReference>
<evidence type="ECO:0000259" key="2">
    <source>
        <dbReference type="Pfam" id="PF16903"/>
    </source>
</evidence>
<organism evidence="3">
    <name type="scientific">viral metagenome</name>
    <dbReference type="NCBI Taxonomy" id="1070528"/>
    <lineage>
        <taxon>unclassified sequences</taxon>
        <taxon>metagenomes</taxon>
        <taxon>organismal metagenomes</taxon>
    </lineage>
</organism>
<dbReference type="Pfam" id="PF04451">
    <property type="entry name" value="Capsid_NCLDV"/>
    <property type="match status" value="1"/>
</dbReference>
<dbReference type="Gene3D" id="2.70.9.10">
    <property type="entry name" value="Adenovirus Type 2 Hexon, domain 4"/>
    <property type="match status" value="1"/>
</dbReference>
<dbReference type="EMBL" id="MN739677">
    <property type="protein sequence ID" value="QHT20094.1"/>
    <property type="molecule type" value="Genomic_DNA"/>
</dbReference>
<evidence type="ECO:0008006" key="4">
    <source>
        <dbReference type="Google" id="ProtNLM"/>
    </source>
</evidence>
<feature type="domain" description="Major capsid protein N-terminal" evidence="2">
    <location>
        <begin position="27"/>
        <end position="247"/>
    </location>
</feature>
<sequence length="455" mass="52091">MPAGGGLLQLVATGKQDLFLTGNPQISFFKMVYRRHTNFATESQPMYFDGTPNFGQRISCLIPRRGDLLGRVYLDVTLPRIYDTNGNELQYTNSVGHALIQEITFEVGEQEIDRQTGEWMEIWTQLTTPAGQRDALNEMIGRVEQYVPPSGPPPILQAGPQSEGLRLLIPLQFYFCNNPGLYLPLLALQYHPIRINITLRPLQQLFWVLPPQPPATQELWKPACSINVSCTSQIVNMMLWGDYVYLDVEERRMFVSTSHEYLIEQVQYTPPYALTAQQTTATISVEFNHPIKEFIFVAQRDEMINRNEWFNYSNLAINEPCPALVQPYVNGNAPAGRLDLISAAKLQLDGYDRFPLRSPMYFRLQQPYDHHTTTPVYSFIYDYSFALRPEDFQPTGTMNASRIDSIVWQIQMNPVLSNPTIPAWQQRGNCRIVVYGHNYNVFRVINGFGGLLFTI</sequence>
<feature type="domain" description="Major capsid protein C-terminal" evidence="1">
    <location>
        <begin position="250"/>
        <end position="450"/>
    </location>
</feature>
<protein>
    <recommendedName>
        <fullName evidence="4">Major capsid protein N-terminal domain-containing protein</fullName>
    </recommendedName>
</protein>
<reference evidence="3" key="1">
    <citation type="journal article" date="2020" name="Nature">
        <title>Giant virus diversity and host interactions through global metagenomics.</title>
        <authorList>
            <person name="Schulz F."/>
            <person name="Roux S."/>
            <person name="Paez-Espino D."/>
            <person name="Jungbluth S."/>
            <person name="Walsh D.A."/>
            <person name="Denef V.J."/>
            <person name="McMahon K.D."/>
            <person name="Konstantinidis K.T."/>
            <person name="Eloe-Fadrosh E.A."/>
            <person name="Kyrpides N.C."/>
            <person name="Woyke T."/>
        </authorList>
    </citation>
    <scope>NUCLEOTIDE SEQUENCE</scope>
    <source>
        <strain evidence="3">GVMAG-M-3300023174-60</strain>
    </source>
</reference>
<dbReference type="GO" id="GO:0005198">
    <property type="term" value="F:structural molecule activity"/>
    <property type="evidence" value="ECO:0007669"/>
    <property type="project" value="InterPro"/>
</dbReference>
<evidence type="ECO:0000259" key="1">
    <source>
        <dbReference type="Pfam" id="PF04451"/>
    </source>
</evidence>
<dbReference type="SUPFAM" id="SSF49749">
    <property type="entry name" value="Group II dsDNA viruses VP"/>
    <property type="match status" value="2"/>
</dbReference>
<accession>A0A6C0DU02</accession>
<dbReference type="InterPro" id="IPR038519">
    <property type="entry name" value="MCP_C_sf"/>
</dbReference>
<dbReference type="InterPro" id="IPR007542">
    <property type="entry name" value="MCP_C"/>
</dbReference>
<evidence type="ECO:0000313" key="3">
    <source>
        <dbReference type="EMBL" id="QHT20094.1"/>
    </source>
</evidence>
<name>A0A6C0DU02_9ZZZZ</name>
<dbReference type="InterPro" id="IPR031654">
    <property type="entry name" value="Capsid_N"/>
</dbReference>
<dbReference type="Gene3D" id="2.70.9.20">
    <property type="entry name" value="Major capsid protein Vp54"/>
    <property type="match status" value="1"/>
</dbReference>
<dbReference type="Pfam" id="PF16903">
    <property type="entry name" value="Capsid_N"/>
    <property type="match status" value="1"/>
</dbReference>
<dbReference type="AlphaFoldDB" id="A0A6C0DU02"/>
<proteinExistence type="predicted"/>